<gene>
    <name evidence="2" type="ORF">OJ962_27640</name>
</gene>
<evidence type="ECO:0000259" key="1">
    <source>
        <dbReference type="Pfam" id="PF13474"/>
    </source>
</evidence>
<evidence type="ECO:0000313" key="2">
    <source>
        <dbReference type="EMBL" id="MDA0141301.1"/>
    </source>
</evidence>
<sequence length="132" mass="15202">MDAQREIQTLIRRWVDAVDRADLEGVLADHTDDIVMFDVPPPHAGHRGMAEYRAAWPEFLAWQAGGARFELTELEVTAGKDVAFAHALLRCGPPEWYEAEPGKRLRLTFGLRREDRRWRIAHEHHSFVHPSP</sequence>
<dbReference type="Pfam" id="PF13474">
    <property type="entry name" value="SnoaL_3"/>
    <property type="match status" value="1"/>
</dbReference>
<organism evidence="2 3">
    <name type="scientific">Solirubrobacter deserti</name>
    <dbReference type="NCBI Taxonomy" id="2282478"/>
    <lineage>
        <taxon>Bacteria</taxon>
        <taxon>Bacillati</taxon>
        <taxon>Actinomycetota</taxon>
        <taxon>Thermoleophilia</taxon>
        <taxon>Solirubrobacterales</taxon>
        <taxon>Solirubrobacteraceae</taxon>
        <taxon>Solirubrobacter</taxon>
    </lineage>
</organism>
<dbReference type="InterPro" id="IPR011944">
    <property type="entry name" value="Steroid_delta5-4_isomerase"/>
</dbReference>
<comment type="caution">
    <text evidence="2">The sequence shown here is derived from an EMBL/GenBank/DDBJ whole genome shotgun (WGS) entry which is preliminary data.</text>
</comment>
<dbReference type="Proteomes" id="UP001147700">
    <property type="component" value="Unassembled WGS sequence"/>
</dbReference>
<feature type="domain" description="SnoaL-like" evidence="1">
    <location>
        <begin position="7"/>
        <end position="128"/>
    </location>
</feature>
<dbReference type="InterPro" id="IPR032710">
    <property type="entry name" value="NTF2-like_dom_sf"/>
</dbReference>
<dbReference type="InterPro" id="IPR037401">
    <property type="entry name" value="SnoaL-like"/>
</dbReference>
<keyword evidence="3" id="KW-1185">Reference proteome</keyword>
<proteinExistence type="predicted"/>
<name>A0ABT4RRZ1_9ACTN</name>
<accession>A0ABT4RRZ1</accession>
<protein>
    <submittedName>
        <fullName evidence="2">SgcJ/EcaC family oxidoreductase</fullName>
    </submittedName>
</protein>
<dbReference type="RefSeq" id="WP_202956328.1">
    <property type="nucleotide sequence ID" value="NZ_JAPCID010000054.1"/>
</dbReference>
<dbReference type="SUPFAM" id="SSF54427">
    <property type="entry name" value="NTF2-like"/>
    <property type="match status" value="1"/>
</dbReference>
<reference evidence="2" key="1">
    <citation type="submission" date="2022-10" db="EMBL/GenBank/DDBJ databases">
        <title>The WGS of Solirubrobacter sp. CPCC 204708.</title>
        <authorList>
            <person name="Jiang Z."/>
        </authorList>
    </citation>
    <scope>NUCLEOTIDE SEQUENCE</scope>
    <source>
        <strain evidence="2">CPCC 204708</strain>
    </source>
</reference>
<dbReference type="Gene3D" id="3.10.450.50">
    <property type="match status" value="1"/>
</dbReference>
<dbReference type="EMBL" id="JAPCID010000054">
    <property type="protein sequence ID" value="MDA0141301.1"/>
    <property type="molecule type" value="Genomic_DNA"/>
</dbReference>
<evidence type="ECO:0000313" key="3">
    <source>
        <dbReference type="Proteomes" id="UP001147700"/>
    </source>
</evidence>
<dbReference type="NCBIfam" id="TIGR02246">
    <property type="entry name" value="SgcJ/EcaC family oxidoreductase"/>
    <property type="match status" value="1"/>
</dbReference>